<evidence type="ECO:0000256" key="1">
    <source>
        <dbReference type="SAM" id="SignalP"/>
    </source>
</evidence>
<organism evidence="2 3">
    <name type="scientific">Pendulispora rubella</name>
    <dbReference type="NCBI Taxonomy" id="2741070"/>
    <lineage>
        <taxon>Bacteria</taxon>
        <taxon>Pseudomonadati</taxon>
        <taxon>Myxococcota</taxon>
        <taxon>Myxococcia</taxon>
        <taxon>Myxococcales</taxon>
        <taxon>Sorangiineae</taxon>
        <taxon>Pendulisporaceae</taxon>
        <taxon>Pendulispora</taxon>
    </lineage>
</organism>
<accession>A0ABZ2KYY2</accession>
<name>A0ABZ2KYY2_9BACT</name>
<evidence type="ECO:0000313" key="3">
    <source>
        <dbReference type="Proteomes" id="UP001374803"/>
    </source>
</evidence>
<sequence length="277" mass="29553">MKRIALALLLASTAACNDDFSQGWRIDKTRVLGAKAMVDGDTSRASPAPGEAFHVDWFVVSPGGSVPTTWRLTACRRADGVRTSQCDGPSLAEVSGAGKMPTVSLTAPPAETLGDATHLLVWGDIEKTNVDYAVMLQTAKNGSNRNPRIDAADVLLDGQPWTAEDGVCEGALPSVVADDAKHEVALVVRESNRETLDGGRETMQLSHFTTAGKLERLYSVLDGSDPAIDKALSVPWEAKRDVAPPAGGMVVHFYFSLRDSRGGMDFATRALCMRPQG</sequence>
<proteinExistence type="predicted"/>
<evidence type="ECO:0008006" key="4">
    <source>
        <dbReference type="Google" id="ProtNLM"/>
    </source>
</evidence>
<keyword evidence="1" id="KW-0732">Signal</keyword>
<dbReference type="PROSITE" id="PS51257">
    <property type="entry name" value="PROKAR_LIPOPROTEIN"/>
    <property type="match status" value="1"/>
</dbReference>
<evidence type="ECO:0000313" key="2">
    <source>
        <dbReference type="EMBL" id="WXB03877.1"/>
    </source>
</evidence>
<feature type="signal peptide" evidence="1">
    <location>
        <begin position="1"/>
        <end position="17"/>
    </location>
</feature>
<reference evidence="2" key="1">
    <citation type="submission" date="2021-12" db="EMBL/GenBank/DDBJ databases">
        <title>Discovery of the Pendulisporaceae a myxobacterial family with distinct sporulation behavior and unique specialized metabolism.</title>
        <authorList>
            <person name="Garcia R."/>
            <person name="Popoff A."/>
            <person name="Bader C.D."/>
            <person name="Loehr J."/>
            <person name="Walesch S."/>
            <person name="Walt C."/>
            <person name="Boldt J."/>
            <person name="Bunk B."/>
            <person name="Haeckl F.J.F.P.J."/>
            <person name="Gunesch A.P."/>
            <person name="Birkelbach J."/>
            <person name="Nuebel U."/>
            <person name="Pietschmann T."/>
            <person name="Bach T."/>
            <person name="Mueller R."/>
        </authorList>
    </citation>
    <scope>NUCLEOTIDE SEQUENCE</scope>
    <source>
        <strain evidence="2">MSr11367</strain>
    </source>
</reference>
<feature type="chain" id="PRO_5047157158" description="Lipoprotein" evidence="1">
    <location>
        <begin position="18"/>
        <end position="277"/>
    </location>
</feature>
<keyword evidence="3" id="KW-1185">Reference proteome</keyword>
<dbReference type="Proteomes" id="UP001374803">
    <property type="component" value="Chromosome"/>
</dbReference>
<dbReference type="EMBL" id="CP089983">
    <property type="protein sequence ID" value="WXB03877.1"/>
    <property type="molecule type" value="Genomic_DNA"/>
</dbReference>
<gene>
    <name evidence="2" type="ORF">LVJ94_44095</name>
</gene>
<protein>
    <recommendedName>
        <fullName evidence="4">Lipoprotein</fullName>
    </recommendedName>
</protein>
<dbReference type="RefSeq" id="WP_394833512.1">
    <property type="nucleotide sequence ID" value="NZ_CP089929.1"/>
</dbReference>